<dbReference type="Pfam" id="PF00535">
    <property type="entry name" value="Glycos_transf_2"/>
    <property type="match status" value="1"/>
</dbReference>
<dbReference type="GO" id="GO:0099621">
    <property type="term" value="F:undecaprenyl-phosphate 4-deoxy-4-formamido-L-arabinose transferase activity"/>
    <property type="evidence" value="ECO:0007669"/>
    <property type="project" value="TreeGrafter"/>
</dbReference>
<evidence type="ECO:0000256" key="1">
    <source>
        <dbReference type="ARBA" id="ARBA00022475"/>
    </source>
</evidence>
<sequence>MNNKKLVSIVIPCVNEEKNIDRTIVAIIETFKTLDYDYEIIPVNDGSKDNTWGVIKELTEKHPHIIGIDQMTNFGQSAAYQAGFDEAKGDYVLIVSADLETPIEYLRKVLEYLENGYDFVNTNRTGRWGEGSDRAAKSGMANRIIKKISGVEMKDRGSGMKGFTRMLAKNLRFYGEMHRFIPDYVSVYGAKMVEFDTPFNDREHGQSYYKGHKRTIKVLLDLLTLQFMLYFAKKPFTMMPGRLFGFTGFVITGLGGLIGVYLTILKIFGQSIGSRPLFIAAVLMIIVGIQSMMMGMLGELLLRVYFESTGRKTYAVRRTTR</sequence>
<organism evidence="10 11">
    <name type="scientific">candidate division WWE3 bacterium RIFCSPLOWO2_12_FULL_36_10</name>
    <dbReference type="NCBI Taxonomy" id="1802630"/>
    <lineage>
        <taxon>Bacteria</taxon>
        <taxon>Katanobacteria</taxon>
    </lineage>
</organism>
<dbReference type="GO" id="GO:0005886">
    <property type="term" value="C:plasma membrane"/>
    <property type="evidence" value="ECO:0007669"/>
    <property type="project" value="TreeGrafter"/>
</dbReference>
<proteinExistence type="predicted"/>
<evidence type="ECO:0000256" key="4">
    <source>
        <dbReference type="ARBA" id="ARBA00022692"/>
    </source>
</evidence>
<dbReference type="GO" id="GO:0009103">
    <property type="term" value="P:lipopolysaccharide biosynthetic process"/>
    <property type="evidence" value="ECO:0007669"/>
    <property type="project" value="UniProtKB-KW"/>
</dbReference>
<protein>
    <recommendedName>
        <fullName evidence="9">Glycosyltransferase 2-like domain-containing protein</fullName>
    </recommendedName>
</protein>
<keyword evidence="7 8" id="KW-0472">Membrane</keyword>
<keyword evidence="1" id="KW-1003">Cell membrane</keyword>
<dbReference type="InterPro" id="IPR001173">
    <property type="entry name" value="Glyco_trans_2-like"/>
</dbReference>
<feature type="transmembrane region" description="Helical" evidence="8">
    <location>
        <begin position="244"/>
        <end position="265"/>
    </location>
</feature>
<dbReference type="SUPFAM" id="SSF53448">
    <property type="entry name" value="Nucleotide-diphospho-sugar transferases"/>
    <property type="match status" value="1"/>
</dbReference>
<dbReference type="InterPro" id="IPR050256">
    <property type="entry name" value="Glycosyltransferase_2"/>
</dbReference>
<dbReference type="Gene3D" id="3.90.550.10">
    <property type="entry name" value="Spore Coat Polysaccharide Biosynthesis Protein SpsA, Chain A"/>
    <property type="match status" value="1"/>
</dbReference>
<feature type="transmembrane region" description="Helical" evidence="8">
    <location>
        <begin position="277"/>
        <end position="297"/>
    </location>
</feature>
<keyword evidence="4 8" id="KW-0812">Transmembrane</keyword>
<keyword evidence="6 8" id="KW-1133">Transmembrane helix</keyword>
<dbReference type="EMBL" id="MEVN01000003">
    <property type="protein sequence ID" value="OGC57879.1"/>
    <property type="molecule type" value="Genomic_DNA"/>
</dbReference>
<evidence type="ECO:0000313" key="11">
    <source>
        <dbReference type="Proteomes" id="UP000177763"/>
    </source>
</evidence>
<keyword evidence="3" id="KW-0808">Transferase</keyword>
<dbReference type="CDD" id="cd04187">
    <property type="entry name" value="DPM1_like_bac"/>
    <property type="match status" value="1"/>
</dbReference>
<dbReference type="STRING" id="1802630.A3H26_03535"/>
<dbReference type="Proteomes" id="UP000177763">
    <property type="component" value="Unassembled WGS sequence"/>
</dbReference>
<comment type="caution">
    <text evidence="10">The sequence shown here is derived from an EMBL/GenBank/DDBJ whole genome shotgun (WGS) entry which is preliminary data.</text>
</comment>
<evidence type="ECO:0000256" key="6">
    <source>
        <dbReference type="ARBA" id="ARBA00022989"/>
    </source>
</evidence>
<dbReference type="InterPro" id="IPR029044">
    <property type="entry name" value="Nucleotide-diphossugar_trans"/>
</dbReference>
<feature type="domain" description="Glycosyltransferase 2-like" evidence="9">
    <location>
        <begin position="8"/>
        <end position="169"/>
    </location>
</feature>
<reference evidence="10 11" key="1">
    <citation type="journal article" date="2016" name="Nat. Commun.">
        <title>Thousands of microbial genomes shed light on interconnected biogeochemical processes in an aquifer system.</title>
        <authorList>
            <person name="Anantharaman K."/>
            <person name="Brown C.T."/>
            <person name="Hug L.A."/>
            <person name="Sharon I."/>
            <person name="Castelle C.J."/>
            <person name="Probst A.J."/>
            <person name="Thomas B.C."/>
            <person name="Singh A."/>
            <person name="Wilkins M.J."/>
            <person name="Karaoz U."/>
            <person name="Brodie E.L."/>
            <person name="Williams K.H."/>
            <person name="Hubbard S.S."/>
            <person name="Banfield J.F."/>
        </authorList>
    </citation>
    <scope>NUCLEOTIDE SEQUENCE [LARGE SCALE GENOMIC DNA]</scope>
</reference>
<keyword evidence="2" id="KW-0328">Glycosyltransferase</keyword>
<dbReference type="AlphaFoldDB" id="A0A1F4VL49"/>
<dbReference type="PANTHER" id="PTHR48090">
    <property type="entry name" value="UNDECAPRENYL-PHOSPHATE 4-DEOXY-4-FORMAMIDO-L-ARABINOSE TRANSFERASE-RELATED"/>
    <property type="match status" value="1"/>
</dbReference>
<evidence type="ECO:0000256" key="7">
    <source>
        <dbReference type="ARBA" id="ARBA00023136"/>
    </source>
</evidence>
<evidence type="ECO:0000256" key="2">
    <source>
        <dbReference type="ARBA" id="ARBA00022676"/>
    </source>
</evidence>
<evidence type="ECO:0000256" key="3">
    <source>
        <dbReference type="ARBA" id="ARBA00022679"/>
    </source>
</evidence>
<evidence type="ECO:0000256" key="8">
    <source>
        <dbReference type="SAM" id="Phobius"/>
    </source>
</evidence>
<dbReference type="PANTHER" id="PTHR48090:SF3">
    <property type="entry name" value="UNDECAPRENYL-PHOSPHATE 4-DEOXY-4-FORMAMIDO-L-ARABINOSE TRANSFERASE"/>
    <property type="match status" value="1"/>
</dbReference>
<evidence type="ECO:0000313" key="10">
    <source>
        <dbReference type="EMBL" id="OGC57879.1"/>
    </source>
</evidence>
<name>A0A1F4VL49_UNCKA</name>
<keyword evidence="5" id="KW-0448">Lipopolysaccharide biosynthesis</keyword>
<accession>A0A1F4VL49</accession>
<evidence type="ECO:0000259" key="9">
    <source>
        <dbReference type="Pfam" id="PF00535"/>
    </source>
</evidence>
<evidence type="ECO:0000256" key="5">
    <source>
        <dbReference type="ARBA" id="ARBA00022985"/>
    </source>
</evidence>
<gene>
    <name evidence="10" type="ORF">A3H26_03535</name>
</gene>